<dbReference type="Proteomes" id="UP001149165">
    <property type="component" value="Unassembled WGS sequence"/>
</dbReference>
<gene>
    <name evidence="1" type="ORF">N7456_002620</name>
</gene>
<protein>
    <submittedName>
        <fullName evidence="1">Uncharacterized protein</fullName>
    </submittedName>
</protein>
<dbReference type="AlphaFoldDB" id="A0A9W9G8J7"/>
<name>A0A9W9G8J7_9EURO</name>
<evidence type="ECO:0000313" key="1">
    <source>
        <dbReference type="EMBL" id="KAJ5114086.1"/>
    </source>
</evidence>
<comment type="caution">
    <text evidence="1">The sequence shown here is derived from an EMBL/GenBank/DDBJ whole genome shotgun (WGS) entry which is preliminary data.</text>
</comment>
<proteinExistence type="predicted"/>
<sequence length="72" mass="7609">MSPEWSMKTVPSPILSSECQSIAHMIIVLHNAPVLGSILVLPLPAGDAQNPKPALNQALKDRMPAQPSAADL</sequence>
<evidence type="ECO:0000313" key="2">
    <source>
        <dbReference type="Proteomes" id="UP001149165"/>
    </source>
</evidence>
<reference evidence="1" key="2">
    <citation type="journal article" date="2023" name="IMA Fungus">
        <title>Comparative genomic study of the Penicillium genus elucidates a diverse pangenome and 15 lateral gene transfer events.</title>
        <authorList>
            <person name="Petersen C."/>
            <person name="Sorensen T."/>
            <person name="Nielsen M.R."/>
            <person name="Sondergaard T.E."/>
            <person name="Sorensen J.L."/>
            <person name="Fitzpatrick D.A."/>
            <person name="Frisvad J.C."/>
            <person name="Nielsen K.L."/>
        </authorList>
    </citation>
    <scope>NUCLEOTIDE SEQUENCE</scope>
    <source>
        <strain evidence="1">IBT 30069</strain>
    </source>
</reference>
<accession>A0A9W9G8J7</accession>
<reference evidence="1" key="1">
    <citation type="submission" date="2022-11" db="EMBL/GenBank/DDBJ databases">
        <authorList>
            <person name="Petersen C."/>
        </authorList>
    </citation>
    <scope>NUCLEOTIDE SEQUENCE</scope>
    <source>
        <strain evidence="1">IBT 30069</strain>
    </source>
</reference>
<keyword evidence="2" id="KW-1185">Reference proteome</keyword>
<dbReference type="EMBL" id="JAPQKH010000002">
    <property type="protein sequence ID" value="KAJ5114086.1"/>
    <property type="molecule type" value="Genomic_DNA"/>
</dbReference>
<organism evidence="1 2">
    <name type="scientific">Penicillium angulare</name>
    <dbReference type="NCBI Taxonomy" id="116970"/>
    <lineage>
        <taxon>Eukaryota</taxon>
        <taxon>Fungi</taxon>
        <taxon>Dikarya</taxon>
        <taxon>Ascomycota</taxon>
        <taxon>Pezizomycotina</taxon>
        <taxon>Eurotiomycetes</taxon>
        <taxon>Eurotiomycetidae</taxon>
        <taxon>Eurotiales</taxon>
        <taxon>Aspergillaceae</taxon>
        <taxon>Penicillium</taxon>
    </lineage>
</organism>